<organism evidence="12 13">
    <name type="scientific">Candidatus Woesebacteria bacterium RIFCSPHIGHO2_02_FULL_39_13</name>
    <dbReference type="NCBI Taxonomy" id="1802505"/>
    <lineage>
        <taxon>Bacteria</taxon>
        <taxon>Candidatus Woeseibacteriota</taxon>
    </lineage>
</organism>
<comment type="caution">
    <text evidence="12">The sequence shown here is derived from an EMBL/GenBank/DDBJ whole genome shotgun (WGS) entry which is preliminary data.</text>
</comment>
<feature type="domain" description="RNA-binding S4" evidence="11">
    <location>
        <begin position="328"/>
        <end position="384"/>
    </location>
</feature>
<dbReference type="AlphaFoldDB" id="A0A1F7Z3P6"/>
<dbReference type="Gene3D" id="1.10.240.10">
    <property type="entry name" value="Tyrosyl-Transfer RNA Synthetase"/>
    <property type="match status" value="1"/>
</dbReference>
<evidence type="ECO:0000256" key="7">
    <source>
        <dbReference type="ARBA" id="ARBA00048248"/>
    </source>
</evidence>
<evidence type="ECO:0000259" key="11">
    <source>
        <dbReference type="SMART" id="SM00363"/>
    </source>
</evidence>
<keyword evidence="9" id="KW-0694">RNA-binding</keyword>
<dbReference type="GO" id="GO:0005524">
    <property type="term" value="F:ATP binding"/>
    <property type="evidence" value="ECO:0007669"/>
    <property type="project" value="UniProtKB-KW"/>
</dbReference>
<dbReference type="InterPro" id="IPR024088">
    <property type="entry name" value="Tyr-tRNA-ligase_bac-type"/>
</dbReference>
<sequence length="384" mass="43054">MDKLEEVLTRGVEQILPSKEGLAELMGKKKITLYQGFDPSMPSLHLGNYVGLMKLRAFQKLGHKVIFLVGDFTGMIGDPDKISTRVPLTREQTVKNSEKWKEQASKVLDFGGENPAKILFNSKWNDPIEFKELLEITSHFTVQQILERDMFQKRLKENHPIRLHELLYPVIQAIDSIKMVPGGVDLEVGGNDQLFNILAGRDLMKVVWKKEKFILATKLLIDKEGNKVGKTTGNALFLDVPPSELFAGIMSFPDEVIELGFELLTDVDLSGIAEKVKSEPMEQKKQLAYEVVNILWGENTAKEAQEHFDKTFSRGKPTFQDTPLVDSSLLGTVSHASNVSISQAKRLITQGSVDVNGIKIVDPKFQVESGAEIKIGKRGFYEIK</sequence>
<keyword evidence="5 10" id="KW-0648">Protein biosynthesis</keyword>
<dbReference type="PANTHER" id="PTHR11766">
    <property type="entry name" value="TYROSYL-TRNA SYNTHETASE"/>
    <property type="match status" value="1"/>
</dbReference>
<dbReference type="GO" id="GO:0006437">
    <property type="term" value="P:tyrosyl-tRNA aminoacylation"/>
    <property type="evidence" value="ECO:0007669"/>
    <property type="project" value="UniProtKB-UniRule"/>
</dbReference>
<protein>
    <recommendedName>
        <fullName evidence="1 8">Tyrosine--tRNA ligase</fullName>
        <ecNumber evidence="1 8">6.1.1.1</ecNumber>
    </recommendedName>
</protein>
<dbReference type="SUPFAM" id="SSF55174">
    <property type="entry name" value="Alpha-L RNA-binding motif"/>
    <property type="match status" value="1"/>
</dbReference>
<dbReference type="InterPro" id="IPR014729">
    <property type="entry name" value="Rossmann-like_a/b/a_fold"/>
</dbReference>
<dbReference type="GO" id="GO:0004831">
    <property type="term" value="F:tyrosine-tRNA ligase activity"/>
    <property type="evidence" value="ECO:0007669"/>
    <property type="project" value="UniProtKB-UniRule"/>
</dbReference>
<accession>A0A1F7Z3P6</accession>
<gene>
    <name evidence="12" type="ORF">A3D01_00810</name>
</gene>
<dbReference type="InterPro" id="IPR002942">
    <property type="entry name" value="S4_RNA-bd"/>
</dbReference>
<dbReference type="PANTHER" id="PTHR11766:SF1">
    <property type="entry name" value="TYROSINE--TRNA LIGASE"/>
    <property type="match status" value="1"/>
</dbReference>
<dbReference type="EC" id="6.1.1.1" evidence="1 8"/>
<evidence type="ECO:0000256" key="6">
    <source>
        <dbReference type="ARBA" id="ARBA00023146"/>
    </source>
</evidence>
<dbReference type="CDD" id="cd00165">
    <property type="entry name" value="S4"/>
    <property type="match status" value="1"/>
</dbReference>
<evidence type="ECO:0000256" key="9">
    <source>
        <dbReference type="PROSITE-ProRule" id="PRU00182"/>
    </source>
</evidence>
<dbReference type="GO" id="GO:0003723">
    <property type="term" value="F:RNA binding"/>
    <property type="evidence" value="ECO:0007669"/>
    <property type="project" value="UniProtKB-KW"/>
</dbReference>
<evidence type="ECO:0000256" key="10">
    <source>
        <dbReference type="RuleBase" id="RU363036"/>
    </source>
</evidence>
<dbReference type="PRINTS" id="PR01040">
    <property type="entry name" value="TRNASYNTHTYR"/>
</dbReference>
<comment type="catalytic activity">
    <reaction evidence="7">
        <text>tRNA(Tyr) + L-tyrosine + ATP = L-tyrosyl-tRNA(Tyr) + AMP + diphosphate + H(+)</text>
        <dbReference type="Rhea" id="RHEA:10220"/>
        <dbReference type="Rhea" id="RHEA-COMP:9706"/>
        <dbReference type="Rhea" id="RHEA-COMP:9707"/>
        <dbReference type="ChEBI" id="CHEBI:15378"/>
        <dbReference type="ChEBI" id="CHEBI:30616"/>
        <dbReference type="ChEBI" id="CHEBI:33019"/>
        <dbReference type="ChEBI" id="CHEBI:58315"/>
        <dbReference type="ChEBI" id="CHEBI:78442"/>
        <dbReference type="ChEBI" id="CHEBI:78536"/>
        <dbReference type="ChEBI" id="CHEBI:456215"/>
        <dbReference type="EC" id="6.1.1.1"/>
    </reaction>
</comment>
<evidence type="ECO:0000256" key="2">
    <source>
        <dbReference type="ARBA" id="ARBA00022598"/>
    </source>
</evidence>
<dbReference type="InterPro" id="IPR036986">
    <property type="entry name" value="S4_RNA-bd_sf"/>
</dbReference>
<dbReference type="Proteomes" id="UP000177169">
    <property type="component" value="Unassembled WGS sequence"/>
</dbReference>
<dbReference type="PROSITE" id="PS50889">
    <property type="entry name" value="S4"/>
    <property type="match status" value="1"/>
</dbReference>
<name>A0A1F7Z3P6_9BACT</name>
<evidence type="ECO:0000256" key="4">
    <source>
        <dbReference type="ARBA" id="ARBA00022840"/>
    </source>
</evidence>
<dbReference type="SUPFAM" id="SSF52374">
    <property type="entry name" value="Nucleotidylyl transferase"/>
    <property type="match status" value="1"/>
</dbReference>
<evidence type="ECO:0000256" key="1">
    <source>
        <dbReference type="ARBA" id="ARBA00013160"/>
    </source>
</evidence>
<dbReference type="InterPro" id="IPR002307">
    <property type="entry name" value="Tyr-tRNA-ligase"/>
</dbReference>
<dbReference type="Gene3D" id="3.10.290.10">
    <property type="entry name" value="RNA-binding S4 domain"/>
    <property type="match status" value="1"/>
</dbReference>
<dbReference type="STRING" id="1802505.A3D01_00810"/>
<evidence type="ECO:0000313" key="13">
    <source>
        <dbReference type="Proteomes" id="UP000177169"/>
    </source>
</evidence>
<dbReference type="GO" id="GO:0005829">
    <property type="term" value="C:cytosol"/>
    <property type="evidence" value="ECO:0007669"/>
    <property type="project" value="TreeGrafter"/>
</dbReference>
<proteinExistence type="inferred from homology"/>
<evidence type="ECO:0000256" key="5">
    <source>
        <dbReference type="ARBA" id="ARBA00022917"/>
    </source>
</evidence>
<dbReference type="Gene3D" id="3.40.50.620">
    <property type="entry name" value="HUPs"/>
    <property type="match status" value="1"/>
</dbReference>
<evidence type="ECO:0000313" key="12">
    <source>
        <dbReference type="EMBL" id="OGM34296.1"/>
    </source>
</evidence>
<keyword evidence="2 10" id="KW-0436">Ligase</keyword>
<comment type="similarity">
    <text evidence="10">Belongs to the class-I aminoacyl-tRNA synthetase family.</text>
</comment>
<evidence type="ECO:0000256" key="3">
    <source>
        <dbReference type="ARBA" id="ARBA00022741"/>
    </source>
</evidence>
<dbReference type="NCBIfam" id="TIGR00234">
    <property type="entry name" value="tyrS"/>
    <property type="match status" value="1"/>
</dbReference>
<reference evidence="12 13" key="1">
    <citation type="journal article" date="2016" name="Nat. Commun.">
        <title>Thousands of microbial genomes shed light on interconnected biogeochemical processes in an aquifer system.</title>
        <authorList>
            <person name="Anantharaman K."/>
            <person name="Brown C.T."/>
            <person name="Hug L.A."/>
            <person name="Sharon I."/>
            <person name="Castelle C.J."/>
            <person name="Probst A.J."/>
            <person name="Thomas B.C."/>
            <person name="Singh A."/>
            <person name="Wilkins M.J."/>
            <person name="Karaoz U."/>
            <person name="Brodie E.L."/>
            <person name="Williams K.H."/>
            <person name="Hubbard S.S."/>
            <person name="Banfield J.F."/>
        </authorList>
    </citation>
    <scope>NUCLEOTIDE SEQUENCE [LARGE SCALE GENOMIC DNA]</scope>
</reference>
<dbReference type="Pfam" id="PF01479">
    <property type="entry name" value="S4"/>
    <property type="match status" value="1"/>
</dbReference>
<dbReference type="SMART" id="SM00363">
    <property type="entry name" value="S4"/>
    <property type="match status" value="1"/>
</dbReference>
<dbReference type="InterPro" id="IPR002305">
    <property type="entry name" value="aa-tRNA-synth_Ic"/>
</dbReference>
<dbReference type="Pfam" id="PF00579">
    <property type="entry name" value="tRNA-synt_1b"/>
    <property type="match status" value="1"/>
</dbReference>
<dbReference type="EMBL" id="MGGR01000007">
    <property type="protein sequence ID" value="OGM34296.1"/>
    <property type="molecule type" value="Genomic_DNA"/>
</dbReference>
<evidence type="ECO:0000256" key="8">
    <source>
        <dbReference type="NCBIfam" id="TIGR00234"/>
    </source>
</evidence>
<keyword evidence="6 10" id="KW-0030">Aminoacyl-tRNA synthetase</keyword>
<keyword evidence="3 10" id="KW-0547">Nucleotide-binding</keyword>
<keyword evidence="4 10" id="KW-0067">ATP-binding</keyword>